<dbReference type="EMBL" id="CZBX01000018">
    <property type="protein sequence ID" value="CUQ92925.1"/>
    <property type="molecule type" value="Genomic_DNA"/>
</dbReference>
<dbReference type="InterPro" id="IPR013022">
    <property type="entry name" value="Xyl_isomerase-like_TIM-brl"/>
</dbReference>
<dbReference type="InterPro" id="IPR036237">
    <property type="entry name" value="Xyl_isomerase-like_sf"/>
</dbReference>
<proteinExistence type="predicted"/>
<dbReference type="SUPFAM" id="SSF51658">
    <property type="entry name" value="Xylose isomerase-like"/>
    <property type="match status" value="1"/>
</dbReference>
<organism evidence="2 3">
    <name type="scientific">[Ruminococcus] torques</name>
    <dbReference type="NCBI Taxonomy" id="33039"/>
    <lineage>
        <taxon>Bacteria</taxon>
        <taxon>Bacillati</taxon>
        <taxon>Bacillota</taxon>
        <taxon>Clostridia</taxon>
        <taxon>Lachnospirales</taxon>
        <taxon>Lachnospiraceae</taxon>
        <taxon>Mediterraneibacter</taxon>
    </lineage>
</organism>
<evidence type="ECO:0000313" key="3">
    <source>
        <dbReference type="Proteomes" id="UP000078383"/>
    </source>
</evidence>
<dbReference type="PANTHER" id="PTHR12110:SF21">
    <property type="entry name" value="XYLOSE ISOMERASE-LIKE TIM BARREL DOMAIN-CONTAINING PROTEIN"/>
    <property type="match status" value="1"/>
</dbReference>
<evidence type="ECO:0000259" key="1">
    <source>
        <dbReference type="Pfam" id="PF01261"/>
    </source>
</evidence>
<sequence length="278" mass="32006">MLKVGMFTSGYQRNPLEHCFMDAKEYGYDYIELWGGRPHAYAPDLKAGDINEVRRLIEKYEMPVLGYTPEHNAYPYNYMIGSEAQRRDAIDYLKLSLEMAKEMGAEFVLTSPANGGYLATYDQLWSRLEKNIQELGDYAAKLEIKLVVEALTPYESNFFTRANDLVELFRRVDNPYVVGMCDIVPPFVQHESIMAYFDKLGNKMDHMHIIDGENGSDTHLIPGEGNIPIKEMLYEMKRIGYDKTATLELVTNYINEPRFYAKRAIDNMRELMAEAGIV</sequence>
<evidence type="ECO:0000313" key="2">
    <source>
        <dbReference type="EMBL" id="CUQ92925.1"/>
    </source>
</evidence>
<protein>
    <submittedName>
        <fullName evidence="2">Fructoselysine 3-epimerase</fullName>
    </submittedName>
</protein>
<dbReference type="OrthoDB" id="9814946at2"/>
<gene>
    <name evidence="2" type="ORF">ERS852502_02740</name>
</gene>
<dbReference type="InterPro" id="IPR050312">
    <property type="entry name" value="IolE/XylAMocC-like"/>
</dbReference>
<reference evidence="2 3" key="1">
    <citation type="submission" date="2015-09" db="EMBL/GenBank/DDBJ databases">
        <authorList>
            <consortium name="Pathogen Informatics"/>
        </authorList>
    </citation>
    <scope>NUCLEOTIDE SEQUENCE [LARGE SCALE GENOMIC DNA]</scope>
    <source>
        <strain evidence="2 3">2789STDY5834889</strain>
    </source>
</reference>
<feature type="domain" description="Xylose isomerase-like TIM barrel" evidence="1">
    <location>
        <begin position="22"/>
        <end position="270"/>
    </location>
</feature>
<dbReference type="NCBIfam" id="NF007360">
    <property type="entry name" value="PRK09856.1"/>
    <property type="match status" value="1"/>
</dbReference>
<dbReference type="RefSeq" id="WP_055146673.1">
    <property type="nucleotide sequence ID" value="NZ_CACRUQ010000028.1"/>
</dbReference>
<dbReference type="Gene3D" id="3.20.20.150">
    <property type="entry name" value="Divalent-metal-dependent TIM barrel enzymes"/>
    <property type="match status" value="1"/>
</dbReference>
<accession>A0A175A007</accession>
<dbReference type="Proteomes" id="UP000078383">
    <property type="component" value="Unassembled WGS sequence"/>
</dbReference>
<name>A0A175A007_9FIRM</name>
<dbReference type="GeneID" id="303258578"/>
<dbReference type="PANTHER" id="PTHR12110">
    <property type="entry name" value="HYDROXYPYRUVATE ISOMERASE"/>
    <property type="match status" value="1"/>
</dbReference>
<dbReference type="Pfam" id="PF01261">
    <property type="entry name" value="AP_endonuc_2"/>
    <property type="match status" value="1"/>
</dbReference>
<dbReference type="AlphaFoldDB" id="A0A175A007"/>